<dbReference type="GO" id="GO:0007288">
    <property type="term" value="P:sperm axoneme assembly"/>
    <property type="evidence" value="ECO:0007669"/>
    <property type="project" value="TreeGrafter"/>
</dbReference>
<dbReference type="EMBL" id="QRBI01000120">
    <property type="protein sequence ID" value="RMC06284.1"/>
    <property type="molecule type" value="Genomic_DNA"/>
</dbReference>
<keyword evidence="2" id="KW-1185">Reference proteome</keyword>
<dbReference type="Proteomes" id="UP000269221">
    <property type="component" value="Unassembled WGS sequence"/>
</dbReference>
<gene>
    <name evidence="1" type="ORF">DUI87_15715</name>
</gene>
<comment type="caution">
    <text evidence="1">The sequence shown here is derived from an EMBL/GenBank/DDBJ whole genome shotgun (WGS) entry which is preliminary data.</text>
</comment>
<evidence type="ECO:0000313" key="2">
    <source>
        <dbReference type="Proteomes" id="UP000269221"/>
    </source>
</evidence>
<dbReference type="PANTHER" id="PTHR45912">
    <property type="entry name" value="CILIA- AND FLAGELLA-ASSOCIATED PROTEIN 47"/>
    <property type="match status" value="1"/>
</dbReference>
<dbReference type="GO" id="GO:0005929">
    <property type="term" value="C:cilium"/>
    <property type="evidence" value="ECO:0007669"/>
    <property type="project" value="TreeGrafter"/>
</dbReference>
<proteinExistence type="predicted"/>
<name>A0A3M0K4S3_HIRRU</name>
<sequence>MISARRAQLTVNVRVWVGSVCVEKGDTVGINIPITNPTNKVLKMNVLLDHPSLFGEKSFVVKPKQTFSYHVQFSAAALGAFAGSVMFRSDVVGEFWYELKFNVEKPSPTGLPDIRCELGKWAHTNIPLANPTHETLVLQMVNSDPSHFTVETDPNQPVTLPYEYTYGMTGKTRNAMVPAWAQL</sequence>
<protein>
    <submittedName>
        <fullName evidence="1">Uncharacterized protein</fullName>
    </submittedName>
</protein>
<dbReference type="OrthoDB" id="9041641at2759"/>
<reference evidence="1 2" key="1">
    <citation type="submission" date="2018-07" db="EMBL/GenBank/DDBJ databases">
        <title>A high quality draft genome assembly of the barn swallow (H. rustica rustica).</title>
        <authorList>
            <person name="Formenti G."/>
            <person name="Chiara M."/>
            <person name="Poveda L."/>
            <person name="Francoijs K.-J."/>
            <person name="Bonisoli-Alquati A."/>
            <person name="Canova L."/>
            <person name="Gianfranceschi L."/>
            <person name="Horner D.S."/>
            <person name="Saino N."/>
        </authorList>
    </citation>
    <scope>NUCLEOTIDE SEQUENCE [LARGE SCALE GENOMIC DNA]</scope>
    <source>
        <strain evidence="1">Chelidonia</strain>
        <tissue evidence="1">Blood</tissue>
    </source>
</reference>
<dbReference type="AlphaFoldDB" id="A0A3M0K4S3"/>
<organism evidence="1 2">
    <name type="scientific">Hirundo rustica rustica</name>
    <dbReference type="NCBI Taxonomy" id="333673"/>
    <lineage>
        <taxon>Eukaryota</taxon>
        <taxon>Metazoa</taxon>
        <taxon>Chordata</taxon>
        <taxon>Craniata</taxon>
        <taxon>Vertebrata</taxon>
        <taxon>Euteleostomi</taxon>
        <taxon>Archelosauria</taxon>
        <taxon>Archosauria</taxon>
        <taxon>Dinosauria</taxon>
        <taxon>Saurischia</taxon>
        <taxon>Theropoda</taxon>
        <taxon>Coelurosauria</taxon>
        <taxon>Aves</taxon>
        <taxon>Neognathae</taxon>
        <taxon>Neoaves</taxon>
        <taxon>Telluraves</taxon>
        <taxon>Australaves</taxon>
        <taxon>Passeriformes</taxon>
        <taxon>Sylvioidea</taxon>
        <taxon>Hirundinidae</taxon>
        <taxon>Hirundo</taxon>
    </lineage>
</organism>
<accession>A0A3M0K4S3</accession>
<dbReference type="PANTHER" id="PTHR45912:SF3">
    <property type="entry name" value="CILIA- AND FLAGELLA-ASSOCIATED PROTEIN 47"/>
    <property type="match status" value="1"/>
</dbReference>
<dbReference type="STRING" id="333673.A0A3M0K4S3"/>
<evidence type="ECO:0000313" key="1">
    <source>
        <dbReference type="EMBL" id="RMC06284.1"/>
    </source>
</evidence>